<evidence type="ECO:0000313" key="5">
    <source>
        <dbReference type="EMBL" id="MBB5481798.1"/>
    </source>
</evidence>
<dbReference type="PANTHER" id="PTHR16305:SF28">
    <property type="entry name" value="GUANYLATE CYCLASE DOMAIN-CONTAINING PROTEIN"/>
    <property type="match status" value="1"/>
</dbReference>
<keyword evidence="1" id="KW-0547">Nucleotide-binding</keyword>
<dbReference type="InterPro" id="IPR001054">
    <property type="entry name" value="A/G_cyclase"/>
</dbReference>
<dbReference type="Pfam" id="PF00211">
    <property type="entry name" value="Guanylate_cyc"/>
    <property type="match status" value="1"/>
</dbReference>
<evidence type="ECO:0000313" key="6">
    <source>
        <dbReference type="Proteomes" id="UP000586947"/>
    </source>
</evidence>
<evidence type="ECO:0000259" key="4">
    <source>
        <dbReference type="PROSITE" id="PS50125"/>
    </source>
</evidence>
<dbReference type="PANTHER" id="PTHR16305">
    <property type="entry name" value="TESTICULAR SOLUBLE ADENYLYL CYCLASE"/>
    <property type="match status" value="1"/>
</dbReference>
<dbReference type="Gene3D" id="3.30.70.1230">
    <property type="entry name" value="Nucleotide cyclase"/>
    <property type="match status" value="1"/>
</dbReference>
<comment type="caution">
    <text evidence="5">The sequence shown here is derived from an EMBL/GenBank/DDBJ whole genome shotgun (WGS) entry which is preliminary data.</text>
</comment>
<reference evidence="5 6" key="1">
    <citation type="submission" date="2020-08" db="EMBL/GenBank/DDBJ databases">
        <title>Sequencing the genomes of 1000 actinobacteria strains.</title>
        <authorList>
            <person name="Klenk H.-P."/>
        </authorList>
    </citation>
    <scope>NUCLEOTIDE SEQUENCE [LARGE SCALE GENOMIC DNA]</scope>
    <source>
        <strain evidence="5 6">DSM 103125</strain>
    </source>
</reference>
<keyword evidence="6" id="KW-1185">Reference proteome</keyword>
<dbReference type="InterPro" id="IPR041664">
    <property type="entry name" value="AAA_16"/>
</dbReference>
<organism evidence="5 6">
    <name type="scientific">Micromonospora parathelypteridis</name>
    <dbReference type="NCBI Taxonomy" id="1839617"/>
    <lineage>
        <taxon>Bacteria</taxon>
        <taxon>Bacillati</taxon>
        <taxon>Actinomycetota</taxon>
        <taxon>Actinomycetes</taxon>
        <taxon>Micromonosporales</taxon>
        <taxon>Micromonosporaceae</taxon>
        <taxon>Micromonospora</taxon>
    </lineage>
</organism>
<dbReference type="GO" id="GO:0035556">
    <property type="term" value="P:intracellular signal transduction"/>
    <property type="evidence" value="ECO:0007669"/>
    <property type="project" value="InterPro"/>
</dbReference>
<dbReference type="Gene3D" id="3.40.50.300">
    <property type="entry name" value="P-loop containing nucleotide triphosphate hydrolases"/>
    <property type="match status" value="1"/>
</dbReference>
<dbReference type="GO" id="GO:0005737">
    <property type="term" value="C:cytoplasm"/>
    <property type="evidence" value="ECO:0007669"/>
    <property type="project" value="TreeGrafter"/>
</dbReference>
<feature type="compositionally biased region" description="Low complexity" evidence="3">
    <location>
        <begin position="647"/>
        <end position="676"/>
    </location>
</feature>
<dbReference type="InterPro" id="IPR027417">
    <property type="entry name" value="P-loop_NTPase"/>
</dbReference>
<dbReference type="GO" id="GO:0005524">
    <property type="term" value="F:ATP binding"/>
    <property type="evidence" value="ECO:0007669"/>
    <property type="project" value="UniProtKB-KW"/>
</dbReference>
<dbReference type="GO" id="GO:0004016">
    <property type="term" value="F:adenylate cyclase activity"/>
    <property type="evidence" value="ECO:0007669"/>
    <property type="project" value="UniProtKB-ARBA"/>
</dbReference>
<evidence type="ECO:0000256" key="1">
    <source>
        <dbReference type="ARBA" id="ARBA00022741"/>
    </source>
</evidence>
<dbReference type="SUPFAM" id="SSF55073">
    <property type="entry name" value="Nucleotide cyclase"/>
    <property type="match status" value="1"/>
</dbReference>
<feature type="domain" description="Guanylate cyclase" evidence="4">
    <location>
        <begin position="28"/>
        <end position="156"/>
    </location>
</feature>
<dbReference type="Pfam" id="PF13191">
    <property type="entry name" value="AAA_16"/>
    <property type="match status" value="1"/>
</dbReference>
<dbReference type="SMART" id="SM00044">
    <property type="entry name" value="CYCc"/>
    <property type="match status" value="1"/>
</dbReference>
<proteinExistence type="predicted"/>
<dbReference type="RefSeq" id="WP_184187732.1">
    <property type="nucleotide sequence ID" value="NZ_BMNF01000006.1"/>
</dbReference>
<dbReference type="AlphaFoldDB" id="A0A840W9W5"/>
<feature type="region of interest" description="Disordered" evidence="3">
    <location>
        <begin position="647"/>
        <end position="683"/>
    </location>
</feature>
<evidence type="ECO:0000256" key="3">
    <source>
        <dbReference type="SAM" id="MobiDB-lite"/>
    </source>
</evidence>
<dbReference type="EMBL" id="JACHDP010000001">
    <property type="protein sequence ID" value="MBB5481798.1"/>
    <property type="molecule type" value="Genomic_DNA"/>
</dbReference>
<dbReference type="CDD" id="cd07302">
    <property type="entry name" value="CHD"/>
    <property type="match status" value="1"/>
</dbReference>
<dbReference type="GO" id="GO:0009190">
    <property type="term" value="P:cyclic nucleotide biosynthetic process"/>
    <property type="evidence" value="ECO:0007669"/>
    <property type="project" value="InterPro"/>
</dbReference>
<dbReference type="PROSITE" id="PS50125">
    <property type="entry name" value="GUANYLATE_CYCLASE_2"/>
    <property type="match status" value="1"/>
</dbReference>
<accession>A0A840W9W5</accession>
<feature type="region of interest" description="Disordered" evidence="3">
    <location>
        <begin position="737"/>
        <end position="780"/>
    </location>
</feature>
<name>A0A840W9W5_9ACTN</name>
<dbReference type="InterPro" id="IPR029787">
    <property type="entry name" value="Nucleotide_cyclase"/>
</dbReference>
<gene>
    <name evidence="5" type="ORF">HNR20_006303</name>
</gene>
<keyword evidence="2" id="KW-0067">ATP-binding</keyword>
<sequence length="780" mass="80834">MTTTLIVGDALRTITPDWPVPEERRTVTVLFADIVGSTALVDRLDPEDVRALQRVYFDTVAGVLHRWQGVVEKYVGDAVMALFGARNSDGFDAYRAVRAGLEIQAALDRRPMVGNIRLRVRVGVATGEVVVDLGGAVSGGHGVASGAVITTAARLQEYAPPGAVALCAATARATAGLITQRQLMPVPVAGRVPPMPVWHAVGPVRPGADQHDGPLIGRRRELATIRDQLSWAIRTRNPRWVSLVGPTGSGRSRLLHELTRGLTSVDGSPVRWCVTTCQPYPDQVLAPIAELLRGLAGVRHGDSAAVVHDRLVAALTPLFPPAQVATAVPALQRLLGTPDGSAAALAGAAICREVLLRLAAYRPLIVAVDDVDRAGPAVSRFLHALFSAATARGLPLAMLTLHQPQWTDTQPGPARRVTIRPLATVQSGRMLRHLLTRAGQPVALVDRLLPLVGGRPGHAAAYVASIVDGADLVALPLPEAVRRAVAAEVDHLDGERRAVLMAAGILGGVISSATIDRALGWTPGRSAPALRGLVTAGLLLPHRADGYAFAAPALRQVAAERLPRALRTLFAHRATEAPRLGPVPADAPRLGPVQADALRADPAAVDPVGAGVAGAARAVLKGSAARTAEVVRLDAVRSRVGLDNVPAALAPAPRSGPAGRRRPTPTMATPPAALTRVTNRPPGSSRLRAVALAGDVPPIPAVTAPTARARSAAAPVARSNSGGHWPSDVDRSPVGIRAVPAAPGSAGPGAHAAVGAPPGAVRSVPLAKPIRRPQNLAASA</sequence>
<dbReference type="SUPFAM" id="SSF52540">
    <property type="entry name" value="P-loop containing nucleoside triphosphate hydrolases"/>
    <property type="match status" value="1"/>
</dbReference>
<feature type="compositionally biased region" description="Low complexity" evidence="3">
    <location>
        <begin position="738"/>
        <end position="761"/>
    </location>
</feature>
<dbReference type="Proteomes" id="UP000586947">
    <property type="component" value="Unassembled WGS sequence"/>
</dbReference>
<protein>
    <submittedName>
        <fullName evidence="5">Class 3 adenylate cyclase</fullName>
    </submittedName>
</protein>
<evidence type="ECO:0000256" key="2">
    <source>
        <dbReference type="ARBA" id="ARBA00022840"/>
    </source>
</evidence>